<sequence>MSSSLFPVWFQCIRTSKDIGMLKTVYSDYISC</sequence>
<organism evidence="1">
    <name type="scientific">Ackermannviridae sp. ctUml7</name>
    <dbReference type="NCBI Taxonomy" id="2825753"/>
    <lineage>
        <taxon>Viruses</taxon>
        <taxon>Duplodnaviria</taxon>
        <taxon>Heunggongvirae</taxon>
        <taxon>Uroviricota</taxon>
        <taxon>Caudoviricetes</taxon>
        <taxon>Pantevenvirales</taxon>
        <taxon>Ackermannviridae</taxon>
    </lineage>
</organism>
<accession>A0A8S5VA42</accession>
<evidence type="ECO:0000313" key="1">
    <source>
        <dbReference type="EMBL" id="DAG03479.1"/>
    </source>
</evidence>
<reference evidence="1" key="1">
    <citation type="journal article" date="2021" name="Proc. Natl. Acad. Sci. U.S.A.">
        <title>A Catalog of Tens of Thousands of Viruses from Human Metagenomes Reveals Hidden Associations with Chronic Diseases.</title>
        <authorList>
            <person name="Tisza M.J."/>
            <person name="Buck C.B."/>
        </authorList>
    </citation>
    <scope>NUCLEOTIDE SEQUENCE</scope>
    <source>
        <strain evidence="1">CtUml7</strain>
    </source>
</reference>
<dbReference type="EMBL" id="BK016230">
    <property type="protein sequence ID" value="DAG03479.1"/>
    <property type="molecule type" value="Genomic_DNA"/>
</dbReference>
<name>A0A8S5VA42_9CAUD</name>
<protein>
    <submittedName>
        <fullName evidence="1">Uncharacterized protein</fullName>
    </submittedName>
</protein>
<proteinExistence type="predicted"/>